<keyword evidence="2" id="KW-0812">Transmembrane</keyword>
<evidence type="ECO:0000313" key="6">
    <source>
        <dbReference type="Proteomes" id="UP000054785"/>
    </source>
</evidence>
<dbReference type="InterPro" id="IPR029787">
    <property type="entry name" value="Nucleotide_cyclase"/>
</dbReference>
<comment type="cofactor">
    <cofactor evidence="1">
        <name>Mg(2+)</name>
        <dbReference type="ChEBI" id="CHEBI:18420"/>
    </cofactor>
</comment>
<dbReference type="NCBIfam" id="TIGR00254">
    <property type="entry name" value="GGDEF"/>
    <property type="match status" value="1"/>
</dbReference>
<feature type="transmembrane region" description="Helical" evidence="2">
    <location>
        <begin position="31"/>
        <end position="50"/>
    </location>
</feature>
<dbReference type="SMART" id="SM00267">
    <property type="entry name" value="GGDEF"/>
    <property type="match status" value="1"/>
</dbReference>
<evidence type="ECO:0000259" key="3">
    <source>
        <dbReference type="PROSITE" id="PS50883"/>
    </source>
</evidence>
<dbReference type="GO" id="GO:0006355">
    <property type="term" value="P:regulation of DNA-templated transcription"/>
    <property type="evidence" value="ECO:0007669"/>
    <property type="project" value="InterPro"/>
</dbReference>
<dbReference type="Proteomes" id="UP000054785">
    <property type="component" value="Unassembled WGS sequence"/>
</dbReference>
<dbReference type="EMBL" id="LNYC01000043">
    <property type="protein sequence ID" value="KTC99878.1"/>
    <property type="molecule type" value="Genomic_DNA"/>
</dbReference>
<dbReference type="GO" id="GO:0003824">
    <property type="term" value="F:catalytic activity"/>
    <property type="evidence" value="ECO:0007669"/>
    <property type="project" value="UniProtKB-ARBA"/>
</dbReference>
<protein>
    <submittedName>
        <fullName evidence="5">Inner membrane protein</fullName>
    </submittedName>
</protein>
<feature type="transmembrane region" description="Helical" evidence="2">
    <location>
        <begin position="143"/>
        <end position="161"/>
    </location>
</feature>
<feature type="transmembrane region" description="Helical" evidence="2">
    <location>
        <begin position="167"/>
        <end position="189"/>
    </location>
</feature>
<dbReference type="PROSITE" id="PS50883">
    <property type="entry name" value="EAL"/>
    <property type="match status" value="1"/>
</dbReference>
<evidence type="ECO:0000256" key="2">
    <source>
        <dbReference type="SAM" id="Phobius"/>
    </source>
</evidence>
<comment type="caution">
    <text evidence="5">The sequence shown here is derived from an EMBL/GenBank/DDBJ whole genome shotgun (WGS) entry which is preliminary data.</text>
</comment>
<dbReference type="Gene3D" id="3.30.70.270">
    <property type="match status" value="1"/>
</dbReference>
<dbReference type="SMART" id="SM00052">
    <property type="entry name" value="EAL"/>
    <property type="match status" value="1"/>
</dbReference>
<dbReference type="Pfam" id="PF00563">
    <property type="entry name" value="EAL"/>
    <property type="match status" value="1"/>
</dbReference>
<feature type="transmembrane region" description="Helical" evidence="2">
    <location>
        <begin position="91"/>
        <end position="112"/>
    </location>
</feature>
<dbReference type="RefSeq" id="WP_162150893.1">
    <property type="nucleotide sequence ID" value="NZ_CAAAHN010000025.1"/>
</dbReference>
<proteinExistence type="predicted"/>
<dbReference type="InterPro" id="IPR000160">
    <property type="entry name" value="GGDEF_dom"/>
</dbReference>
<sequence>MHNGHSTAFNQLMRTLSDAQPSMYRLVCQHLPPALFAEFAAALLLCIGLQEAMPRPWLTAWFGAVLASIGLRYLFMRLPDSHAPLTFKKRLLFILLVAGSGILWGIAGSVLIPAESMPLQVFVAFMLTGVTTAAIAIYSPVMLLYAVFLVTAFLPFTLWLFSQGDFYTIIGFASIVYMLLMGTVCMLFHRLVKESMSLRSNNLNLASVNQLLEEEVSHRTEALNASLAITRSVLESTGEAMLVSNHNGQIDFCNHQFMDMWEIPAARLVEQSAEQVLNEIATQLKEPGKLLECIQRNKENHDWVYVEDVQMPNGKCLRITSRPRRIDNKNMGRIWIFEDITLQKGMEQQLIYQASHDLLTQLPNRAILYDRMEQAIRFAHRTQSIMGILFLDLDKFKLINDKFGHDVGDLLLVEVASRVKNCLRECDTVSRFGGDEFVILFTANQFDDFKLMAERILSVTEDCRSVLPAGAEISASIGISLYPEDGNDAETLLKHADIAMYRAKEQGRHGFVFYHETLDSNPLTNASIAELQQGIEKQEFFLLYQPIISLSSGRIMGAEALVRWRHPKRGVLLPESFIPDAEERGLMVPLGGWILREACQQAKTWQDAGLSIAHMAVNISATQFHHRQFVELISKVLAETKLPRGTLEVEISENVVIQQQDGSLDIVRALQAAGVRVSVDHFGHGYSGLNNLKTFRVDKLKIDRSFIHDCLNQKSDASIVEALVTLSRGLDLTVSAEGVETVEQHRFLETLHCDELQGYLYGKPMTKEDFENVVRHQKMFFRPGFIDNNDNKWMM</sequence>
<dbReference type="InterPro" id="IPR035965">
    <property type="entry name" value="PAS-like_dom_sf"/>
</dbReference>
<keyword evidence="2" id="KW-1133">Transmembrane helix</keyword>
<dbReference type="InterPro" id="IPR013767">
    <property type="entry name" value="PAS_fold"/>
</dbReference>
<dbReference type="PANTHER" id="PTHR44757">
    <property type="entry name" value="DIGUANYLATE CYCLASE DGCP"/>
    <property type="match status" value="1"/>
</dbReference>
<dbReference type="AlphaFoldDB" id="A0A0W0TWU8"/>
<reference evidence="5 6" key="1">
    <citation type="submission" date="2015-11" db="EMBL/GenBank/DDBJ databases">
        <title>Genomic analysis of 38 Legionella species identifies large and diverse effector repertoires.</title>
        <authorList>
            <person name="Burstein D."/>
            <person name="Amaro F."/>
            <person name="Zusman T."/>
            <person name="Lifshitz Z."/>
            <person name="Cohen O."/>
            <person name="Gilbert J.A."/>
            <person name="Pupko T."/>
            <person name="Shuman H.A."/>
            <person name="Segal G."/>
        </authorList>
    </citation>
    <scope>NUCLEOTIDE SEQUENCE [LARGE SCALE GENOMIC DNA]</scope>
    <source>
        <strain evidence="5 6">ATCC 49504</strain>
    </source>
</reference>
<feature type="domain" description="GGDEF" evidence="4">
    <location>
        <begin position="384"/>
        <end position="516"/>
    </location>
</feature>
<dbReference type="PATRIC" id="fig|45065.4.peg.1216"/>
<evidence type="ECO:0000259" key="4">
    <source>
        <dbReference type="PROSITE" id="PS50887"/>
    </source>
</evidence>
<dbReference type="FunFam" id="3.30.70.270:FF:000001">
    <property type="entry name" value="Diguanylate cyclase domain protein"/>
    <property type="match status" value="1"/>
</dbReference>
<evidence type="ECO:0000313" key="5">
    <source>
        <dbReference type="EMBL" id="KTC99878.1"/>
    </source>
</evidence>
<dbReference type="PROSITE" id="PS50887">
    <property type="entry name" value="GGDEF"/>
    <property type="match status" value="1"/>
</dbReference>
<dbReference type="PANTHER" id="PTHR44757:SF2">
    <property type="entry name" value="BIOFILM ARCHITECTURE MAINTENANCE PROTEIN MBAA"/>
    <property type="match status" value="1"/>
</dbReference>
<organism evidence="5 6">
    <name type="scientific">Legionella geestiana</name>
    <dbReference type="NCBI Taxonomy" id="45065"/>
    <lineage>
        <taxon>Bacteria</taxon>
        <taxon>Pseudomonadati</taxon>
        <taxon>Pseudomonadota</taxon>
        <taxon>Gammaproteobacteria</taxon>
        <taxon>Legionellales</taxon>
        <taxon>Legionellaceae</taxon>
        <taxon>Legionella</taxon>
    </lineage>
</organism>
<evidence type="ECO:0000256" key="1">
    <source>
        <dbReference type="ARBA" id="ARBA00001946"/>
    </source>
</evidence>
<feature type="transmembrane region" description="Helical" evidence="2">
    <location>
        <begin position="56"/>
        <end position="75"/>
    </location>
</feature>
<dbReference type="SUPFAM" id="SSF55073">
    <property type="entry name" value="Nucleotide cyclase"/>
    <property type="match status" value="1"/>
</dbReference>
<dbReference type="STRING" id="45065.Lgee_1133"/>
<feature type="transmembrane region" description="Helical" evidence="2">
    <location>
        <begin position="118"/>
        <end position="138"/>
    </location>
</feature>
<dbReference type="SUPFAM" id="SSF55785">
    <property type="entry name" value="PYP-like sensor domain (PAS domain)"/>
    <property type="match status" value="1"/>
</dbReference>
<dbReference type="CDD" id="cd00130">
    <property type="entry name" value="PAS"/>
    <property type="match status" value="1"/>
</dbReference>
<dbReference type="InterPro" id="IPR000014">
    <property type="entry name" value="PAS"/>
</dbReference>
<feature type="domain" description="EAL" evidence="3">
    <location>
        <begin position="524"/>
        <end position="778"/>
    </location>
</feature>
<accession>A0A0W0TWU8</accession>
<keyword evidence="6" id="KW-1185">Reference proteome</keyword>
<name>A0A0W0TWU8_9GAMM</name>
<dbReference type="InterPro" id="IPR001633">
    <property type="entry name" value="EAL_dom"/>
</dbReference>
<dbReference type="InterPro" id="IPR043128">
    <property type="entry name" value="Rev_trsase/Diguanyl_cyclase"/>
</dbReference>
<dbReference type="CDD" id="cd01948">
    <property type="entry name" value="EAL"/>
    <property type="match status" value="1"/>
</dbReference>
<dbReference type="CDD" id="cd01949">
    <property type="entry name" value="GGDEF"/>
    <property type="match status" value="1"/>
</dbReference>
<gene>
    <name evidence="5" type="ORF">Lgee_1133</name>
</gene>
<dbReference type="Gene3D" id="3.30.450.20">
    <property type="entry name" value="PAS domain"/>
    <property type="match status" value="1"/>
</dbReference>
<dbReference type="SUPFAM" id="SSF141868">
    <property type="entry name" value="EAL domain-like"/>
    <property type="match status" value="1"/>
</dbReference>
<dbReference type="InterPro" id="IPR035919">
    <property type="entry name" value="EAL_sf"/>
</dbReference>
<dbReference type="InterPro" id="IPR052155">
    <property type="entry name" value="Biofilm_reg_signaling"/>
</dbReference>
<keyword evidence="2" id="KW-0472">Membrane</keyword>
<dbReference type="Gene3D" id="3.20.20.450">
    <property type="entry name" value="EAL domain"/>
    <property type="match status" value="1"/>
</dbReference>
<dbReference type="Pfam" id="PF00989">
    <property type="entry name" value="PAS"/>
    <property type="match status" value="1"/>
</dbReference>
<dbReference type="Pfam" id="PF00990">
    <property type="entry name" value="GGDEF"/>
    <property type="match status" value="1"/>
</dbReference>